<dbReference type="SUPFAM" id="SSF53067">
    <property type="entry name" value="Actin-like ATPase domain"/>
    <property type="match status" value="1"/>
</dbReference>
<dbReference type="Pfam" id="PF00480">
    <property type="entry name" value="ROK"/>
    <property type="match status" value="1"/>
</dbReference>
<dbReference type="InterPro" id="IPR043129">
    <property type="entry name" value="ATPase_NBD"/>
</dbReference>
<comment type="caution">
    <text evidence="2">The sequence shown here is derived from an EMBL/GenBank/DDBJ whole genome shotgun (WGS) entry which is preliminary data.</text>
</comment>
<accession>A0ABS4F378</accession>
<protein>
    <submittedName>
        <fullName evidence="2">NBD/HSP70 family sugar kinase</fullName>
    </submittedName>
</protein>
<dbReference type="Proteomes" id="UP000783390">
    <property type="component" value="Unassembled WGS sequence"/>
</dbReference>
<organism evidence="2 3">
    <name type="scientific">Clostridium moniliforme</name>
    <dbReference type="NCBI Taxonomy" id="39489"/>
    <lineage>
        <taxon>Bacteria</taxon>
        <taxon>Bacillati</taxon>
        <taxon>Bacillota</taxon>
        <taxon>Clostridia</taxon>
        <taxon>Eubacteriales</taxon>
        <taxon>Clostridiaceae</taxon>
        <taxon>Clostridium</taxon>
    </lineage>
</organism>
<keyword evidence="2" id="KW-0418">Kinase</keyword>
<dbReference type="GO" id="GO:0016301">
    <property type="term" value="F:kinase activity"/>
    <property type="evidence" value="ECO:0007669"/>
    <property type="project" value="UniProtKB-KW"/>
</dbReference>
<comment type="similarity">
    <text evidence="1">Belongs to the ROK (NagC/XylR) family.</text>
</comment>
<keyword evidence="3" id="KW-1185">Reference proteome</keyword>
<gene>
    <name evidence="2" type="ORF">J2Z53_002300</name>
</gene>
<dbReference type="CDD" id="cd24068">
    <property type="entry name" value="ASKHA_NBD_ROK_FnNanK-like"/>
    <property type="match status" value="1"/>
</dbReference>
<dbReference type="InterPro" id="IPR000600">
    <property type="entry name" value="ROK"/>
</dbReference>
<dbReference type="RefSeq" id="WP_209797609.1">
    <property type="nucleotide sequence ID" value="NZ_JAGGJZ010000010.1"/>
</dbReference>
<dbReference type="PANTHER" id="PTHR18964">
    <property type="entry name" value="ROK (REPRESSOR, ORF, KINASE) FAMILY"/>
    <property type="match status" value="1"/>
</dbReference>
<dbReference type="PANTHER" id="PTHR18964:SF165">
    <property type="entry name" value="BETA-GLUCOSIDE KINASE"/>
    <property type="match status" value="1"/>
</dbReference>
<sequence>MKLFAGIDIGGTNIKYGVISEDGNIIKSSERSTEAHKGGMSIIDKVKEIISEMNKEYKIEGICVSTAGMVCPNEGKIVYAGPTIPNYTGVEIKKILEKEFNIKCEVENDVNCAALGELWLGAGKGKKSMACMTIGTGIGGAIIVDGKIIHGFSNSAGEIGYMLVNGEQIQNIASTTALVKNVAHRKGIDENDINGKKIFKGYEDGDSICIDEIEKLADILALGISNTVYLFNPEVFVLGGGIMAREDILRPLIDKSLKKYLIESVYNNTNIAFAELRNTAGMMGAVYNYKVKELM</sequence>
<reference evidence="2 3" key="1">
    <citation type="submission" date="2021-03" db="EMBL/GenBank/DDBJ databases">
        <title>Genomic Encyclopedia of Type Strains, Phase IV (KMG-IV): sequencing the most valuable type-strain genomes for metagenomic binning, comparative biology and taxonomic classification.</title>
        <authorList>
            <person name="Goeker M."/>
        </authorList>
    </citation>
    <scope>NUCLEOTIDE SEQUENCE [LARGE SCALE GENOMIC DNA]</scope>
    <source>
        <strain evidence="2 3">DSM 3984</strain>
    </source>
</reference>
<evidence type="ECO:0000313" key="2">
    <source>
        <dbReference type="EMBL" id="MBP1890688.1"/>
    </source>
</evidence>
<evidence type="ECO:0000313" key="3">
    <source>
        <dbReference type="Proteomes" id="UP000783390"/>
    </source>
</evidence>
<dbReference type="Gene3D" id="3.30.420.40">
    <property type="match status" value="2"/>
</dbReference>
<evidence type="ECO:0000256" key="1">
    <source>
        <dbReference type="ARBA" id="ARBA00006479"/>
    </source>
</evidence>
<name>A0ABS4F378_9CLOT</name>
<keyword evidence="2" id="KW-0808">Transferase</keyword>
<proteinExistence type="inferred from homology"/>
<dbReference type="EMBL" id="JAGGJZ010000010">
    <property type="protein sequence ID" value="MBP1890688.1"/>
    <property type="molecule type" value="Genomic_DNA"/>
</dbReference>